<dbReference type="PROSITE" id="PS00716">
    <property type="entry name" value="SIGMA70_2"/>
    <property type="match status" value="1"/>
</dbReference>
<feature type="domain" description="RNA polymerase sigma-70" evidence="1">
    <location>
        <begin position="77"/>
        <end position="103"/>
    </location>
</feature>
<dbReference type="InterPro" id="IPR007630">
    <property type="entry name" value="RNA_pol_sigma70_r4"/>
</dbReference>
<dbReference type="SUPFAM" id="SSF88659">
    <property type="entry name" value="Sigma3 and sigma4 domains of RNA polymerase sigma factors"/>
    <property type="match status" value="1"/>
</dbReference>
<dbReference type="AlphaFoldDB" id="A0A6M3INF0"/>
<organism evidence="2">
    <name type="scientific">viral metagenome</name>
    <dbReference type="NCBI Taxonomy" id="1070528"/>
    <lineage>
        <taxon>unclassified sequences</taxon>
        <taxon>metagenomes</taxon>
        <taxon>organismal metagenomes</taxon>
    </lineage>
</organism>
<dbReference type="InterPro" id="IPR009057">
    <property type="entry name" value="Homeodomain-like_sf"/>
</dbReference>
<dbReference type="InterPro" id="IPR000943">
    <property type="entry name" value="RNA_pol_sigma70"/>
</dbReference>
<evidence type="ECO:0000313" key="2">
    <source>
        <dbReference type="EMBL" id="QJA58825.1"/>
    </source>
</evidence>
<dbReference type="Gene3D" id="1.10.10.60">
    <property type="entry name" value="Homeodomain-like"/>
    <property type="match status" value="1"/>
</dbReference>
<dbReference type="GO" id="GO:0006352">
    <property type="term" value="P:DNA-templated transcription initiation"/>
    <property type="evidence" value="ECO:0007669"/>
    <property type="project" value="InterPro"/>
</dbReference>
<dbReference type="InterPro" id="IPR036388">
    <property type="entry name" value="WH-like_DNA-bd_sf"/>
</dbReference>
<sequence>MKRKIITKEELVALHLKYWDSGLSIKKLAKGQGVGENTIYHWFRENGLPTKNKGPLRQSDKPASVADIIPHEQFAMSLREVGERLGISCEQVRQIENRAMLKIRDYINRPDKEELRERLREHLIELSWSSGGELT</sequence>
<accession>A0A6M3INF0</accession>
<evidence type="ECO:0000259" key="1">
    <source>
        <dbReference type="PROSITE" id="PS00716"/>
    </source>
</evidence>
<dbReference type="SUPFAM" id="SSF46689">
    <property type="entry name" value="Homeodomain-like"/>
    <property type="match status" value="1"/>
</dbReference>
<gene>
    <name evidence="2" type="ORF">MM415B01405_0020</name>
</gene>
<dbReference type="Pfam" id="PF04545">
    <property type="entry name" value="Sigma70_r4"/>
    <property type="match status" value="1"/>
</dbReference>
<dbReference type="InterPro" id="IPR013324">
    <property type="entry name" value="RNA_pol_sigma_r3/r4-like"/>
</dbReference>
<protein>
    <submittedName>
        <fullName evidence="2">Putative sigma-70 region domain containing protein</fullName>
    </submittedName>
</protein>
<dbReference type="EMBL" id="MT141340">
    <property type="protein sequence ID" value="QJA58825.1"/>
    <property type="molecule type" value="Genomic_DNA"/>
</dbReference>
<name>A0A6M3INF0_9ZZZZ</name>
<proteinExistence type="predicted"/>
<dbReference type="Gene3D" id="1.10.10.10">
    <property type="entry name" value="Winged helix-like DNA-binding domain superfamily/Winged helix DNA-binding domain"/>
    <property type="match status" value="1"/>
</dbReference>
<reference evidence="2" key="1">
    <citation type="submission" date="2020-03" db="EMBL/GenBank/DDBJ databases">
        <title>The deep terrestrial virosphere.</title>
        <authorList>
            <person name="Holmfeldt K."/>
            <person name="Nilsson E."/>
            <person name="Simone D."/>
            <person name="Lopez-Fernandez M."/>
            <person name="Wu X."/>
            <person name="de Brujin I."/>
            <person name="Lundin D."/>
            <person name="Andersson A."/>
            <person name="Bertilsson S."/>
            <person name="Dopson M."/>
        </authorList>
    </citation>
    <scope>NUCLEOTIDE SEQUENCE</scope>
    <source>
        <strain evidence="2">MM415B01405</strain>
    </source>
</reference>
<dbReference type="GO" id="GO:0003700">
    <property type="term" value="F:DNA-binding transcription factor activity"/>
    <property type="evidence" value="ECO:0007669"/>
    <property type="project" value="InterPro"/>
</dbReference>